<evidence type="ECO:0000313" key="1">
    <source>
        <dbReference type="EMBL" id="KPJ52492.1"/>
    </source>
</evidence>
<dbReference type="InterPro" id="IPR015943">
    <property type="entry name" value="WD40/YVTN_repeat-like_dom_sf"/>
</dbReference>
<accession>A0A0S7WSD6</accession>
<comment type="caution">
    <text evidence="1">The sequence shown here is derived from an EMBL/GenBank/DDBJ whole genome shotgun (WGS) entry which is preliminary data.</text>
</comment>
<evidence type="ECO:0000313" key="2">
    <source>
        <dbReference type="Proteomes" id="UP000052008"/>
    </source>
</evidence>
<name>A0A0S7WSD6_UNCT6</name>
<dbReference type="Gene3D" id="2.130.10.10">
    <property type="entry name" value="YVTN repeat-like/Quinoprotein amine dehydrogenase"/>
    <property type="match status" value="3"/>
</dbReference>
<dbReference type="AlphaFoldDB" id="A0A0S7WSD6"/>
<reference evidence="1 2" key="1">
    <citation type="journal article" date="2015" name="Microbiome">
        <title>Genomic resolution of linkages in carbon, nitrogen, and sulfur cycling among widespread estuary sediment bacteria.</title>
        <authorList>
            <person name="Baker B.J."/>
            <person name="Lazar C.S."/>
            <person name="Teske A.P."/>
            <person name="Dick G.J."/>
        </authorList>
    </citation>
    <scope>NUCLEOTIDE SEQUENCE [LARGE SCALE GENOMIC DNA]</scope>
    <source>
        <strain evidence="1">DG_24</strain>
    </source>
</reference>
<dbReference type="STRING" id="1703770.AMJ39_07755"/>
<proteinExistence type="predicted"/>
<organism evidence="1 2">
    <name type="scientific">candidate division TA06 bacterium DG_24</name>
    <dbReference type="NCBI Taxonomy" id="1703770"/>
    <lineage>
        <taxon>Bacteria</taxon>
        <taxon>Bacteria division TA06</taxon>
    </lineage>
</organism>
<gene>
    <name evidence="1" type="ORF">AMJ39_07755</name>
</gene>
<dbReference type="Proteomes" id="UP000052008">
    <property type="component" value="Unassembled WGS sequence"/>
</dbReference>
<sequence>MRTLKMTGILVVAVFLVLGTCGASENEWTYLGLAADSVQCVAVDLTNSQIVYVGALTGCWKTTDGGSSWSRPCEYDFPFKELVMDPDVPDGVWGIWGLGSWSDGVWVTTNGGLDWNVSHWMYCGDALAMCAGNHDVLYAASWNPDPPYASGGIWRTTNHGSQWYGDWLDQYSFRCVAVHPSDPDVAYAGCDGGTLFKTENGGGLWTPLPITSLPVRSLGIDSFEPNTVYAAIGAGSYSDGIYKTLDGGASWDVALWWYKASALALEWENPEVIYAGSDEAGVARSLDGGVFWEVINEGLTNQDLEYIAIDPSDRRAVYAATGGGVFRYEWEPAVGISLEPDSTLIHGGGTLSFRVSLCNHTDEWQTFWLLAHAFLPGGGSVPVERPVRMTMPPQTCRSVHPDLPVPMAAPIGEYRFRTYLGTPPSDAWDVASFRFTIAP</sequence>
<dbReference type="EMBL" id="LIZS01000056">
    <property type="protein sequence ID" value="KPJ52492.1"/>
    <property type="molecule type" value="Genomic_DNA"/>
</dbReference>
<protein>
    <recommendedName>
        <fullName evidence="3">Photosynthesis system II assembly factor Ycf48/Hcf136-like domain-containing protein</fullName>
    </recommendedName>
</protein>
<dbReference type="SUPFAM" id="SSF110296">
    <property type="entry name" value="Oligoxyloglucan reducing end-specific cellobiohydrolase"/>
    <property type="match status" value="2"/>
</dbReference>
<evidence type="ECO:0008006" key="3">
    <source>
        <dbReference type="Google" id="ProtNLM"/>
    </source>
</evidence>